<sequence>MADEAGLEELLETITGRVKDSIRDLEEAVKCIETYRGDKDKIEACILQYLSTGESSEKIV</sequence>
<dbReference type="Proteomes" id="UP000277633">
    <property type="component" value="Unassembled WGS sequence"/>
</dbReference>
<accession>A0A497JF92</accession>
<organism evidence="1 2">
    <name type="scientific">Candidatus Iainarchaeum sp</name>
    <dbReference type="NCBI Taxonomy" id="3101447"/>
    <lineage>
        <taxon>Archaea</taxon>
        <taxon>Candidatus Iainarchaeota</taxon>
        <taxon>Candidatus Iainarchaeia</taxon>
        <taxon>Candidatus Iainarchaeales</taxon>
        <taxon>Candidatus Iainarchaeaceae</taxon>
        <taxon>Candidatus Iainarchaeum</taxon>
    </lineage>
</organism>
<evidence type="ECO:0000313" key="2">
    <source>
        <dbReference type="Proteomes" id="UP000277633"/>
    </source>
</evidence>
<gene>
    <name evidence="1" type="ORF">DRO07_02790</name>
</gene>
<comment type="caution">
    <text evidence="1">The sequence shown here is derived from an EMBL/GenBank/DDBJ whole genome shotgun (WGS) entry which is preliminary data.</text>
</comment>
<evidence type="ECO:0000313" key="1">
    <source>
        <dbReference type="EMBL" id="RLG69045.1"/>
    </source>
</evidence>
<dbReference type="EMBL" id="QMWO01000102">
    <property type="protein sequence ID" value="RLG69045.1"/>
    <property type="molecule type" value="Genomic_DNA"/>
</dbReference>
<proteinExistence type="predicted"/>
<reference evidence="1 2" key="1">
    <citation type="submission" date="2018-06" db="EMBL/GenBank/DDBJ databases">
        <title>Extensive metabolic versatility and redundancy in microbially diverse, dynamic hydrothermal sediments.</title>
        <authorList>
            <person name="Dombrowski N."/>
            <person name="Teske A."/>
            <person name="Baker B.J."/>
        </authorList>
    </citation>
    <scope>NUCLEOTIDE SEQUENCE [LARGE SCALE GENOMIC DNA]</scope>
    <source>
        <strain evidence="1">B9_G13</strain>
    </source>
</reference>
<protein>
    <submittedName>
        <fullName evidence="1">Uncharacterized protein</fullName>
    </submittedName>
</protein>
<dbReference type="AlphaFoldDB" id="A0A497JF92"/>
<name>A0A497JF92_9ARCH</name>